<name>A0A918NY83_9ACTN</name>
<dbReference type="SUPFAM" id="SSF52091">
    <property type="entry name" value="SpoIIaa-like"/>
    <property type="match status" value="1"/>
</dbReference>
<dbReference type="EMBL" id="BMVU01000053">
    <property type="protein sequence ID" value="GGY04516.1"/>
    <property type="molecule type" value="Genomic_DNA"/>
</dbReference>
<evidence type="ECO:0000259" key="1">
    <source>
        <dbReference type="PROSITE" id="PS50801"/>
    </source>
</evidence>
<dbReference type="PROSITE" id="PS50801">
    <property type="entry name" value="STAS"/>
    <property type="match status" value="1"/>
</dbReference>
<gene>
    <name evidence="2" type="ORF">GCM10010358_67590</name>
</gene>
<sequence length="294" mass="32618">MPVAVDTRTRAVESMRLGDHAFAHYADDGVRWETLAAFTQLGLAHGDRVVVLADPAVPDTQVLERLAAWSPAAEEAEFRGQLQITSMHALIRPHRRFTAQHQIDRLWEETERARHEGYTGLRSFVDMAWVQDWGMDIEAVMYRETHADALFADRSYAEVCAYDRRRFEPDVLEAMRVGHPVALLERPGDLAAHHSINGLHLIGDADAATAAQFQAAVHDALAAAATADRLLLDLTRLCFLSMTCARTLISLVADAQECRRVDVRCSPFHARLLRRTGAEALGNLALPPPGGNTR</sequence>
<protein>
    <recommendedName>
        <fullName evidence="1">STAS domain-containing protein</fullName>
    </recommendedName>
</protein>
<comment type="caution">
    <text evidence="2">The sequence shown here is derived from an EMBL/GenBank/DDBJ whole genome shotgun (WGS) entry which is preliminary data.</text>
</comment>
<reference evidence="2" key="2">
    <citation type="submission" date="2020-09" db="EMBL/GenBank/DDBJ databases">
        <authorList>
            <person name="Sun Q."/>
            <person name="Ohkuma M."/>
        </authorList>
    </citation>
    <scope>NUCLEOTIDE SEQUENCE</scope>
    <source>
        <strain evidence="2">JCM 4790</strain>
    </source>
</reference>
<proteinExistence type="predicted"/>
<dbReference type="RefSeq" id="WP_190194151.1">
    <property type="nucleotide sequence ID" value="NZ_BMVU01000053.1"/>
</dbReference>
<evidence type="ECO:0000313" key="2">
    <source>
        <dbReference type="EMBL" id="GGY04516.1"/>
    </source>
</evidence>
<reference evidence="2" key="1">
    <citation type="journal article" date="2014" name="Int. J. Syst. Evol. Microbiol.">
        <title>Complete genome sequence of Corynebacterium casei LMG S-19264T (=DSM 44701T), isolated from a smear-ripened cheese.</title>
        <authorList>
            <consortium name="US DOE Joint Genome Institute (JGI-PGF)"/>
            <person name="Walter F."/>
            <person name="Albersmeier A."/>
            <person name="Kalinowski J."/>
            <person name="Ruckert C."/>
        </authorList>
    </citation>
    <scope>NUCLEOTIDE SEQUENCE</scope>
    <source>
        <strain evidence="2">JCM 4790</strain>
    </source>
</reference>
<organism evidence="2 3">
    <name type="scientific">Streptomyces minutiscleroticus</name>
    <dbReference type="NCBI Taxonomy" id="68238"/>
    <lineage>
        <taxon>Bacteria</taxon>
        <taxon>Bacillati</taxon>
        <taxon>Actinomycetota</taxon>
        <taxon>Actinomycetes</taxon>
        <taxon>Kitasatosporales</taxon>
        <taxon>Streptomycetaceae</taxon>
        <taxon>Streptomyces</taxon>
    </lineage>
</organism>
<dbReference type="InterPro" id="IPR036513">
    <property type="entry name" value="STAS_dom_sf"/>
</dbReference>
<dbReference type="AlphaFoldDB" id="A0A918NY83"/>
<accession>A0A918NY83</accession>
<dbReference type="Pfam" id="PF14417">
    <property type="entry name" value="MEDS"/>
    <property type="match status" value="1"/>
</dbReference>
<dbReference type="Gene3D" id="3.30.750.24">
    <property type="entry name" value="STAS domain"/>
    <property type="match status" value="1"/>
</dbReference>
<dbReference type="InterPro" id="IPR025847">
    <property type="entry name" value="MEDS_domain"/>
</dbReference>
<feature type="domain" description="STAS" evidence="1">
    <location>
        <begin position="199"/>
        <end position="263"/>
    </location>
</feature>
<evidence type="ECO:0000313" key="3">
    <source>
        <dbReference type="Proteomes" id="UP000619244"/>
    </source>
</evidence>
<keyword evidence="3" id="KW-1185">Reference proteome</keyword>
<dbReference type="InterPro" id="IPR002645">
    <property type="entry name" value="STAS_dom"/>
</dbReference>
<dbReference type="Proteomes" id="UP000619244">
    <property type="component" value="Unassembled WGS sequence"/>
</dbReference>